<dbReference type="AlphaFoldDB" id="A0A4R4V8Y8"/>
<dbReference type="InterPro" id="IPR005471">
    <property type="entry name" value="Tscrpt_reg_IclR_N"/>
</dbReference>
<name>A0A4R4V8Y8_9PSEU</name>
<protein>
    <recommendedName>
        <fullName evidence="1">HTH iclR-type domain-containing protein</fullName>
    </recommendedName>
</protein>
<feature type="domain" description="HTH iclR-type" evidence="1">
    <location>
        <begin position="141"/>
        <end position="186"/>
    </location>
</feature>
<proteinExistence type="predicted"/>
<dbReference type="GO" id="GO:0003677">
    <property type="term" value="F:DNA binding"/>
    <property type="evidence" value="ECO:0007669"/>
    <property type="project" value="InterPro"/>
</dbReference>
<dbReference type="Pfam" id="PF09339">
    <property type="entry name" value="HTH_IclR"/>
    <property type="match status" value="1"/>
</dbReference>
<dbReference type="OrthoDB" id="3351920at2"/>
<keyword evidence="3" id="KW-1185">Reference proteome</keyword>
<sequence length="347" mass="36762">MSDALELIAELLPASWRLDKRSVEVERRFDAVVELVGPNETKVPFVAEVKRSGTVPTSLLISALRELNRASGLPVLYLSDYIGPVLRDALTSEGFSFADATGWVRLTSAEPLVLLTGQGAARSPRAPRTSAITRLNGIAASRIIRALATADLPVGVRGLAGLAGVSPGSVSKLLITLASESIIDRDENGGVVAVRQRALLRRWAEDYSFATANSSVGYFIAPRGLDRTLARLADQDDVAITGSAAARRLLPESLTSVVAIRLLAIYAARPAELVSALGLIEADPTTANVVIAKPLDPEILTPPDEDDLATAPLPLVTADLLTLAGRSDAEAEQLMDAFLKAGEEQEE</sequence>
<organism evidence="2 3">
    <name type="scientific">Saccharopolyspora terrae</name>
    <dbReference type="NCBI Taxonomy" id="2530384"/>
    <lineage>
        <taxon>Bacteria</taxon>
        <taxon>Bacillati</taxon>
        <taxon>Actinomycetota</taxon>
        <taxon>Actinomycetes</taxon>
        <taxon>Pseudonocardiales</taxon>
        <taxon>Pseudonocardiaceae</taxon>
        <taxon>Saccharopolyspora</taxon>
    </lineage>
</organism>
<gene>
    <name evidence="2" type="ORF">E1181_24495</name>
</gene>
<dbReference type="RefSeq" id="WP_132678222.1">
    <property type="nucleotide sequence ID" value="NZ_SMKS01000057.1"/>
</dbReference>
<accession>A0A4R4V8Y8</accession>
<evidence type="ECO:0000313" key="2">
    <source>
        <dbReference type="EMBL" id="TDD01769.1"/>
    </source>
</evidence>
<evidence type="ECO:0000259" key="1">
    <source>
        <dbReference type="Pfam" id="PF09339"/>
    </source>
</evidence>
<dbReference type="EMBL" id="SMKS01000057">
    <property type="protein sequence ID" value="TDD01769.1"/>
    <property type="molecule type" value="Genomic_DNA"/>
</dbReference>
<dbReference type="GO" id="GO:0006355">
    <property type="term" value="P:regulation of DNA-templated transcription"/>
    <property type="evidence" value="ECO:0007669"/>
    <property type="project" value="InterPro"/>
</dbReference>
<evidence type="ECO:0000313" key="3">
    <source>
        <dbReference type="Proteomes" id="UP000295674"/>
    </source>
</evidence>
<comment type="caution">
    <text evidence="2">The sequence shown here is derived from an EMBL/GenBank/DDBJ whole genome shotgun (WGS) entry which is preliminary data.</text>
</comment>
<dbReference type="Proteomes" id="UP000295674">
    <property type="component" value="Unassembled WGS sequence"/>
</dbReference>
<reference evidence="2 3" key="1">
    <citation type="submission" date="2019-03" db="EMBL/GenBank/DDBJ databases">
        <title>Draft genome sequences of novel Actinobacteria.</title>
        <authorList>
            <person name="Sahin N."/>
            <person name="Ay H."/>
            <person name="Saygin H."/>
        </authorList>
    </citation>
    <scope>NUCLEOTIDE SEQUENCE [LARGE SCALE GENOMIC DNA]</scope>
    <source>
        <strain evidence="2 3">16K309</strain>
    </source>
</reference>